<dbReference type="VEuPathDB" id="FungiDB:PV09_07857"/>
<dbReference type="RefSeq" id="XP_016210542.1">
    <property type="nucleotide sequence ID" value="XM_016361682.1"/>
</dbReference>
<organism evidence="2 3">
    <name type="scientific">Verruconis gallopava</name>
    <dbReference type="NCBI Taxonomy" id="253628"/>
    <lineage>
        <taxon>Eukaryota</taxon>
        <taxon>Fungi</taxon>
        <taxon>Dikarya</taxon>
        <taxon>Ascomycota</taxon>
        <taxon>Pezizomycotina</taxon>
        <taxon>Dothideomycetes</taxon>
        <taxon>Pleosporomycetidae</taxon>
        <taxon>Venturiales</taxon>
        <taxon>Sympoventuriaceae</taxon>
        <taxon>Verruconis</taxon>
    </lineage>
</organism>
<feature type="region of interest" description="Disordered" evidence="1">
    <location>
        <begin position="1"/>
        <end position="48"/>
    </location>
</feature>
<evidence type="ECO:0000313" key="2">
    <source>
        <dbReference type="EMBL" id="KIW00673.1"/>
    </source>
</evidence>
<feature type="compositionally biased region" description="Polar residues" evidence="1">
    <location>
        <begin position="1"/>
        <end position="17"/>
    </location>
</feature>
<feature type="compositionally biased region" description="Basic and acidic residues" evidence="1">
    <location>
        <begin position="71"/>
        <end position="92"/>
    </location>
</feature>
<dbReference type="InParanoid" id="A0A0D2A1R1"/>
<name>A0A0D2A1R1_9PEZI</name>
<evidence type="ECO:0000313" key="3">
    <source>
        <dbReference type="Proteomes" id="UP000053259"/>
    </source>
</evidence>
<feature type="compositionally biased region" description="Basic and acidic residues" evidence="1">
    <location>
        <begin position="33"/>
        <end position="46"/>
    </location>
</feature>
<dbReference type="EMBL" id="KN847561">
    <property type="protein sequence ID" value="KIW00673.1"/>
    <property type="molecule type" value="Genomic_DNA"/>
</dbReference>
<sequence>MVRQHGISSTKRGNSSIVHGVWKRGFGTAATQPRRERGENPHDPGRRTVTTYAVHDVKRANAIAHGTAQTGKKDREHSDESGDRFCGEKHDFGSQSIRHCSSAHAA</sequence>
<reference evidence="2 3" key="1">
    <citation type="submission" date="2015-01" db="EMBL/GenBank/DDBJ databases">
        <title>The Genome Sequence of Ochroconis gallopava CBS43764.</title>
        <authorList>
            <consortium name="The Broad Institute Genomics Platform"/>
            <person name="Cuomo C."/>
            <person name="de Hoog S."/>
            <person name="Gorbushina A."/>
            <person name="Stielow B."/>
            <person name="Teixiera M."/>
            <person name="Abouelleil A."/>
            <person name="Chapman S.B."/>
            <person name="Priest M."/>
            <person name="Young S.K."/>
            <person name="Wortman J."/>
            <person name="Nusbaum C."/>
            <person name="Birren B."/>
        </authorList>
    </citation>
    <scope>NUCLEOTIDE SEQUENCE [LARGE SCALE GENOMIC DNA]</scope>
    <source>
        <strain evidence="2 3">CBS 43764</strain>
    </source>
</reference>
<proteinExistence type="predicted"/>
<evidence type="ECO:0000256" key="1">
    <source>
        <dbReference type="SAM" id="MobiDB-lite"/>
    </source>
</evidence>
<dbReference type="HOGENOM" id="CLU_2225243_0_0_1"/>
<feature type="region of interest" description="Disordered" evidence="1">
    <location>
        <begin position="62"/>
        <end position="106"/>
    </location>
</feature>
<protein>
    <submittedName>
        <fullName evidence="2">Uncharacterized protein</fullName>
    </submittedName>
</protein>
<accession>A0A0D2A1R1</accession>
<dbReference type="AlphaFoldDB" id="A0A0D2A1R1"/>
<keyword evidence="3" id="KW-1185">Reference proteome</keyword>
<dbReference type="Proteomes" id="UP000053259">
    <property type="component" value="Unassembled WGS sequence"/>
</dbReference>
<gene>
    <name evidence="2" type="ORF">PV09_07857</name>
</gene>
<dbReference type="GeneID" id="27315830"/>